<accession>A0ACC3MZ26</accession>
<organism evidence="1 2">
    <name type="scientific">Vermiconidia calcicola</name>
    <dbReference type="NCBI Taxonomy" id="1690605"/>
    <lineage>
        <taxon>Eukaryota</taxon>
        <taxon>Fungi</taxon>
        <taxon>Dikarya</taxon>
        <taxon>Ascomycota</taxon>
        <taxon>Pezizomycotina</taxon>
        <taxon>Dothideomycetes</taxon>
        <taxon>Dothideomycetidae</taxon>
        <taxon>Mycosphaerellales</taxon>
        <taxon>Extremaceae</taxon>
        <taxon>Vermiconidia</taxon>
    </lineage>
</organism>
<sequence>MVELVTAALEEVTLPQVDELLETSVNLLSQMKKHGHELEPISKAKLNTVVASLSQYIQELGSVGAAYDNEDQSVEVDLLFDNDKVTPQLAKQLAAGINNSAPGTTILPRTM</sequence>
<reference evidence="1" key="1">
    <citation type="submission" date="2023-07" db="EMBL/GenBank/DDBJ databases">
        <title>Black Yeasts Isolated from many extreme environments.</title>
        <authorList>
            <person name="Coleine C."/>
            <person name="Stajich J.E."/>
            <person name="Selbmann L."/>
        </authorList>
    </citation>
    <scope>NUCLEOTIDE SEQUENCE</scope>
    <source>
        <strain evidence="1">CCFEE 5714</strain>
    </source>
</reference>
<protein>
    <submittedName>
        <fullName evidence="1">Uncharacterized protein</fullName>
    </submittedName>
</protein>
<dbReference type="Proteomes" id="UP001281147">
    <property type="component" value="Unassembled WGS sequence"/>
</dbReference>
<proteinExistence type="predicted"/>
<evidence type="ECO:0000313" key="1">
    <source>
        <dbReference type="EMBL" id="KAK3706851.1"/>
    </source>
</evidence>
<dbReference type="EMBL" id="JAUTXU010000116">
    <property type="protein sequence ID" value="KAK3706851.1"/>
    <property type="molecule type" value="Genomic_DNA"/>
</dbReference>
<evidence type="ECO:0000313" key="2">
    <source>
        <dbReference type="Proteomes" id="UP001281147"/>
    </source>
</evidence>
<name>A0ACC3MZ26_9PEZI</name>
<gene>
    <name evidence="1" type="ORF">LTR37_012530</name>
</gene>
<keyword evidence="2" id="KW-1185">Reference proteome</keyword>
<comment type="caution">
    <text evidence="1">The sequence shown here is derived from an EMBL/GenBank/DDBJ whole genome shotgun (WGS) entry which is preliminary data.</text>
</comment>